<feature type="compositionally biased region" description="Basic residues" evidence="1">
    <location>
        <begin position="168"/>
        <end position="178"/>
    </location>
</feature>
<feature type="region of interest" description="Disordered" evidence="1">
    <location>
        <begin position="234"/>
        <end position="261"/>
    </location>
</feature>
<accession>A0A8E2B3Y3</accession>
<evidence type="ECO:0000256" key="1">
    <source>
        <dbReference type="SAM" id="MobiDB-lite"/>
    </source>
</evidence>
<reference evidence="2 3" key="1">
    <citation type="submission" date="2016-07" db="EMBL/GenBank/DDBJ databases">
        <title>Draft genome of the white-rot fungus Obba rivulosa 3A-2.</title>
        <authorList>
            <consortium name="DOE Joint Genome Institute"/>
            <person name="Miettinen O."/>
            <person name="Riley R."/>
            <person name="Acob R."/>
            <person name="Barry K."/>
            <person name="Cullen D."/>
            <person name="De Vries R."/>
            <person name="Hainaut M."/>
            <person name="Hatakka A."/>
            <person name="Henrissat B."/>
            <person name="Hilden K."/>
            <person name="Kuo R."/>
            <person name="Labutti K."/>
            <person name="Lipzen A."/>
            <person name="Makela M.R."/>
            <person name="Sandor L."/>
            <person name="Spatafora J.W."/>
            <person name="Grigoriev I.V."/>
            <person name="Hibbett D.S."/>
        </authorList>
    </citation>
    <scope>NUCLEOTIDE SEQUENCE [LARGE SCALE GENOMIC DNA]</scope>
    <source>
        <strain evidence="2 3">3A-2</strain>
    </source>
</reference>
<dbReference type="EMBL" id="KV722393">
    <property type="protein sequence ID" value="OCH91005.1"/>
    <property type="molecule type" value="Genomic_DNA"/>
</dbReference>
<evidence type="ECO:0000313" key="2">
    <source>
        <dbReference type="EMBL" id="OCH91005.1"/>
    </source>
</evidence>
<keyword evidence="3" id="KW-1185">Reference proteome</keyword>
<sequence>MPALFPPDNVFKVAKNALVPAGITCEWNNCAALLNCWQTLSKHLQHHCKYAKHENIYFCRFDKCLAQNCDSYHALWKHVESSHLSKVPLPCPSQGCLHVFHYPADFELLSSHLESSHPELLHDGASNLKSKLKHSWKPAAARTSDAHEDQRTFSGSMESHLLITPHISRGRKRPRRSPPKVERKWVHLDEAAQVGLDPKPDPDTLPFDDLPVFPSPPPSDMRTFTEFIVRRKPPEPVQQLARPQPVSEPPIRERTPPRSMGYGTFEQRVAALEQARLLDGSGVWPSRENTPT</sequence>
<dbReference type="OrthoDB" id="2576496at2759"/>
<evidence type="ECO:0008006" key="4">
    <source>
        <dbReference type="Google" id="ProtNLM"/>
    </source>
</evidence>
<gene>
    <name evidence="2" type="ORF">OBBRIDRAFT_553340</name>
</gene>
<name>A0A8E2B3Y3_9APHY</name>
<proteinExistence type="predicted"/>
<dbReference type="AlphaFoldDB" id="A0A8E2B3Y3"/>
<protein>
    <recommendedName>
        <fullName evidence="4">C2H2-type domain-containing protein</fullName>
    </recommendedName>
</protein>
<organism evidence="2 3">
    <name type="scientific">Obba rivulosa</name>
    <dbReference type="NCBI Taxonomy" id="1052685"/>
    <lineage>
        <taxon>Eukaryota</taxon>
        <taxon>Fungi</taxon>
        <taxon>Dikarya</taxon>
        <taxon>Basidiomycota</taxon>
        <taxon>Agaricomycotina</taxon>
        <taxon>Agaricomycetes</taxon>
        <taxon>Polyporales</taxon>
        <taxon>Gelatoporiaceae</taxon>
        <taxon>Obba</taxon>
    </lineage>
</organism>
<feature type="region of interest" description="Disordered" evidence="1">
    <location>
        <begin position="139"/>
        <end position="184"/>
    </location>
</feature>
<evidence type="ECO:0000313" key="3">
    <source>
        <dbReference type="Proteomes" id="UP000250043"/>
    </source>
</evidence>
<dbReference type="Proteomes" id="UP000250043">
    <property type="component" value="Unassembled WGS sequence"/>
</dbReference>